<gene>
    <name evidence="1" type="ORF">H5410_042113</name>
</gene>
<evidence type="ECO:0000313" key="2">
    <source>
        <dbReference type="Proteomes" id="UP000824120"/>
    </source>
</evidence>
<dbReference type="EMBL" id="JACXVP010000008">
    <property type="protein sequence ID" value="KAG5591599.1"/>
    <property type="molecule type" value="Genomic_DNA"/>
</dbReference>
<dbReference type="AlphaFoldDB" id="A0A9J5XVG6"/>
<protein>
    <submittedName>
        <fullName evidence="1">Uncharacterized protein</fullName>
    </submittedName>
</protein>
<sequence>MTFAACINPPGGFNQVNGKTLLGKKTAFKCYPIQEKNNDEINGGNTQSNVDFYIIYGIHLYSCNMVNIATRKEGSLGAK</sequence>
<proteinExistence type="predicted"/>
<evidence type="ECO:0000313" key="1">
    <source>
        <dbReference type="EMBL" id="KAG5591599.1"/>
    </source>
</evidence>
<dbReference type="Proteomes" id="UP000824120">
    <property type="component" value="Chromosome 8"/>
</dbReference>
<reference evidence="1 2" key="1">
    <citation type="submission" date="2020-09" db="EMBL/GenBank/DDBJ databases">
        <title>De no assembly of potato wild relative species, Solanum commersonii.</title>
        <authorList>
            <person name="Cho K."/>
        </authorList>
    </citation>
    <scope>NUCLEOTIDE SEQUENCE [LARGE SCALE GENOMIC DNA]</scope>
    <source>
        <strain evidence="1">LZ3.2</strain>
        <tissue evidence="1">Leaf</tissue>
    </source>
</reference>
<comment type="caution">
    <text evidence="1">The sequence shown here is derived from an EMBL/GenBank/DDBJ whole genome shotgun (WGS) entry which is preliminary data.</text>
</comment>
<organism evidence="1 2">
    <name type="scientific">Solanum commersonii</name>
    <name type="common">Commerson's wild potato</name>
    <name type="synonym">Commerson's nightshade</name>
    <dbReference type="NCBI Taxonomy" id="4109"/>
    <lineage>
        <taxon>Eukaryota</taxon>
        <taxon>Viridiplantae</taxon>
        <taxon>Streptophyta</taxon>
        <taxon>Embryophyta</taxon>
        <taxon>Tracheophyta</taxon>
        <taxon>Spermatophyta</taxon>
        <taxon>Magnoliopsida</taxon>
        <taxon>eudicotyledons</taxon>
        <taxon>Gunneridae</taxon>
        <taxon>Pentapetalae</taxon>
        <taxon>asterids</taxon>
        <taxon>lamiids</taxon>
        <taxon>Solanales</taxon>
        <taxon>Solanaceae</taxon>
        <taxon>Solanoideae</taxon>
        <taxon>Solaneae</taxon>
        <taxon>Solanum</taxon>
    </lineage>
</organism>
<name>A0A9J5XVG6_SOLCO</name>
<keyword evidence="2" id="KW-1185">Reference proteome</keyword>
<accession>A0A9J5XVG6</accession>